<dbReference type="PANTHER" id="PTHR33908:SF3">
    <property type="entry name" value="UNDECAPRENYL PHOSPHATE-ALPHA-4-AMINO-4-DEOXY-L-ARABINOSE ARABINOSYL TRANSFERASE"/>
    <property type="match status" value="1"/>
</dbReference>
<evidence type="ECO:0000313" key="11">
    <source>
        <dbReference type="Proteomes" id="UP000288096"/>
    </source>
</evidence>
<dbReference type="Pfam" id="PF13231">
    <property type="entry name" value="PMT_2"/>
    <property type="match status" value="1"/>
</dbReference>
<evidence type="ECO:0000313" key="10">
    <source>
        <dbReference type="EMBL" id="GBC60940.1"/>
    </source>
</evidence>
<proteinExistence type="predicted"/>
<name>A0A401FVE8_9BACT</name>
<feature type="transmembrane region" description="Helical" evidence="8">
    <location>
        <begin position="7"/>
        <end position="24"/>
    </location>
</feature>
<dbReference type="GO" id="GO:0009103">
    <property type="term" value="P:lipopolysaccharide biosynthetic process"/>
    <property type="evidence" value="ECO:0007669"/>
    <property type="project" value="UniProtKB-ARBA"/>
</dbReference>
<feature type="transmembrane region" description="Helical" evidence="8">
    <location>
        <begin position="252"/>
        <end position="273"/>
    </location>
</feature>
<keyword evidence="4" id="KW-0808">Transferase</keyword>
<keyword evidence="3" id="KW-0328">Glycosyltransferase</keyword>
<accession>A0A401FVE8</accession>
<feature type="transmembrane region" description="Helical" evidence="8">
    <location>
        <begin position="76"/>
        <end position="93"/>
    </location>
</feature>
<keyword evidence="5 8" id="KW-0812">Transmembrane</keyword>
<dbReference type="PANTHER" id="PTHR33908">
    <property type="entry name" value="MANNOSYLTRANSFERASE YKCB-RELATED"/>
    <property type="match status" value="1"/>
</dbReference>
<keyword evidence="11" id="KW-1185">Reference proteome</keyword>
<dbReference type="GO" id="GO:0016763">
    <property type="term" value="F:pentosyltransferase activity"/>
    <property type="evidence" value="ECO:0007669"/>
    <property type="project" value="TreeGrafter"/>
</dbReference>
<dbReference type="InterPro" id="IPR050297">
    <property type="entry name" value="LipidA_mod_glycosyltrf_83"/>
</dbReference>
<evidence type="ECO:0000256" key="5">
    <source>
        <dbReference type="ARBA" id="ARBA00022692"/>
    </source>
</evidence>
<evidence type="ECO:0000256" key="2">
    <source>
        <dbReference type="ARBA" id="ARBA00022475"/>
    </source>
</evidence>
<dbReference type="InterPro" id="IPR038731">
    <property type="entry name" value="RgtA/B/C-like"/>
</dbReference>
<reference evidence="11" key="2">
    <citation type="submission" date="2019-01" db="EMBL/GenBank/DDBJ databases">
        <title>Genome sequence of Desulfonema ishimotonii strain Tokyo 01.</title>
        <authorList>
            <person name="Fukui M."/>
        </authorList>
    </citation>
    <scope>NUCLEOTIDE SEQUENCE [LARGE SCALE GENOMIC DNA]</scope>
    <source>
        <strain evidence="11">Tokyo 01</strain>
    </source>
</reference>
<feature type="transmembrane region" description="Helical" evidence="8">
    <location>
        <begin position="159"/>
        <end position="182"/>
    </location>
</feature>
<dbReference type="GO" id="GO:0010041">
    <property type="term" value="P:response to iron(III) ion"/>
    <property type="evidence" value="ECO:0007669"/>
    <property type="project" value="TreeGrafter"/>
</dbReference>
<organism evidence="10 11">
    <name type="scientific">Desulfonema ishimotonii</name>
    <dbReference type="NCBI Taxonomy" id="45657"/>
    <lineage>
        <taxon>Bacteria</taxon>
        <taxon>Pseudomonadati</taxon>
        <taxon>Thermodesulfobacteriota</taxon>
        <taxon>Desulfobacteria</taxon>
        <taxon>Desulfobacterales</taxon>
        <taxon>Desulfococcaceae</taxon>
        <taxon>Desulfonema</taxon>
    </lineage>
</organism>
<feature type="transmembrane region" description="Helical" evidence="8">
    <location>
        <begin position="306"/>
        <end position="323"/>
    </location>
</feature>
<keyword evidence="6 8" id="KW-1133">Transmembrane helix</keyword>
<gene>
    <name evidence="10" type="ORF">DENIS_1900</name>
</gene>
<evidence type="ECO:0000256" key="8">
    <source>
        <dbReference type="SAM" id="Phobius"/>
    </source>
</evidence>
<feature type="transmembrane region" description="Helical" evidence="8">
    <location>
        <begin position="105"/>
        <end position="122"/>
    </location>
</feature>
<dbReference type="Proteomes" id="UP000288096">
    <property type="component" value="Unassembled WGS sequence"/>
</dbReference>
<feature type="transmembrane region" description="Helical" evidence="8">
    <location>
        <begin position="361"/>
        <end position="380"/>
    </location>
</feature>
<feature type="transmembrane region" description="Helical" evidence="8">
    <location>
        <begin position="128"/>
        <end position="147"/>
    </location>
</feature>
<evidence type="ECO:0000256" key="7">
    <source>
        <dbReference type="ARBA" id="ARBA00023136"/>
    </source>
</evidence>
<comment type="caution">
    <text evidence="10">The sequence shown here is derived from an EMBL/GenBank/DDBJ whole genome shotgun (WGS) entry which is preliminary data.</text>
</comment>
<evidence type="ECO:0000256" key="4">
    <source>
        <dbReference type="ARBA" id="ARBA00022679"/>
    </source>
</evidence>
<feature type="domain" description="Glycosyltransferase RgtA/B/C/D-like" evidence="9">
    <location>
        <begin position="56"/>
        <end position="215"/>
    </location>
</feature>
<evidence type="ECO:0000256" key="6">
    <source>
        <dbReference type="ARBA" id="ARBA00022989"/>
    </source>
</evidence>
<feature type="transmembrane region" description="Helical" evidence="8">
    <location>
        <begin position="202"/>
        <end position="223"/>
    </location>
</feature>
<comment type="subcellular location">
    <subcellularLocation>
        <location evidence="1">Cell membrane</location>
        <topology evidence="1">Multi-pass membrane protein</topology>
    </subcellularLocation>
</comment>
<dbReference type="GO" id="GO:0005886">
    <property type="term" value="C:plasma membrane"/>
    <property type="evidence" value="ECO:0007669"/>
    <property type="project" value="UniProtKB-SubCell"/>
</dbReference>
<protein>
    <recommendedName>
        <fullName evidence="9">Glycosyltransferase RgtA/B/C/D-like domain-containing protein</fullName>
    </recommendedName>
</protein>
<keyword evidence="7 8" id="KW-0472">Membrane</keyword>
<dbReference type="RefSeq" id="WP_166405007.1">
    <property type="nucleotide sequence ID" value="NZ_BEXT01000001.1"/>
</dbReference>
<evidence type="ECO:0000256" key="3">
    <source>
        <dbReference type="ARBA" id="ARBA00022676"/>
    </source>
</evidence>
<feature type="transmembrane region" description="Helical" evidence="8">
    <location>
        <begin position="335"/>
        <end position="355"/>
    </location>
</feature>
<sequence length="519" mass="60664">MIIGNKKYILLTVILCVSLFLRIYDLSDESIWIDEGWSMRFAKLKIADIFFLKDTNPPLYYLFLHGWMNWFGDSEFSIRLPSAIFAFLSVTMIYKVGVQLFNKEVGLLSALMLGLSAFHIYYSQEARAYSLLVLLTLLSMYFFIRFFRQEDYRTLVQYIFFSILLMYSHIYGAFIIFGQNIYFFTKIFLSKEMDRLRLRRWVLSQLVLVSVFALWLPVLFSTVSESQNGFHKDFLWTLCMPRPSIKTLIDSVIEYSGLSLFFPYILLALFSIMTCEKIGESGREKNLFRSVENCQWKVRLSEVDKIYLLWIWMLSPIIVPFIISRVSVSFYKVRYTIPAAIAFYLLVARGINNIRHNRLKIITIAIVVIFSSVYVVKYYVRVTKEPWRDIAGYVDARAEDMDIILFNRGLCQELLFDYYSKNPGLVKSAFPKETRFVNEENIKELGPVVKGYNRVWVILSHTGDRKGLIVRTLGQSHNLSCHKRYRDKGIDIYIFETAGIKRGLAVSAGLRKPERFGPE</sequence>
<dbReference type="AlphaFoldDB" id="A0A401FVE8"/>
<evidence type="ECO:0000259" key="9">
    <source>
        <dbReference type="Pfam" id="PF13231"/>
    </source>
</evidence>
<dbReference type="EMBL" id="BEXT01000001">
    <property type="protein sequence ID" value="GBC60940.1"/>
    <property type="molecule type" value="Genomic_DNA"/>
</dbReference>
<reference evidence="11" key="1">
    <citation type="submission" date="2017-11" db="EMBL/GenBank/DDBJ databases">
        <authorList>
            <person name="Watanabe M."/>
            <person name="Kojima H."/>
        </authorList>
    </citation>
    <scope>NUCLEOTIDE SEQUENCE [LARGE SCALE GENOMIC DNA]</scope>
    <source>
        <strain evidence="11">Tokyo 01</strain>
    </source>
</reference>
<evidence type="ECO:0000256" key="1">
    <source>
        <dbReference type="ARBA" id="ARBA00004651"/>
    </source>
</evidence>
<keyword evidence="2" id="KW-1003">Cell membrane</keyword>